<dbReference type="PANTHER" id="PTHR11426">
    <property type="entry name" value="HISTONE H3"/>
    <property type="match status" value="1"/>
</dbReference>
<dbReference type="InterPro" id="IPR000164">
    <property type="entry name" value="Histone_H3/CENP-A"/>
</dbReference>
<keyword evidence="5" id="KW-1185">Reference proteome</keyword>
<gene>
    <name evidence="4" type="ORF">CBR_g23904</name>
</gene>
<dbReference type="EMBL" id="BFEA01000268">
    <property type="protein sequence ID" value="GBG77455.1"/>
    <property type="molecule type" value="Genomic_DNA"/>
</dbReference>
<evidence type="ECO:0000259" key="3">
    <source>
        <dbReference type="Pfam" id="PF00125"/>
    </source>
</evidence>
<dbReference type="Proteomes" id="UP000265515">
    <property type="component" value="Unassembled WGS sequence"/>
</dbReference>
<dbReference type="Gramene" id="GBG77455">
    <property type="protein sequence ID" value="GBG77455"/>
    <property type="gene ID" value="CBR_g23904"/>
</dbReference>
<evidence type="ECO:0000256" key="2">
    <source>
        <dbReference type="SAM" id="MobiDB-lite"/>
    </source>
</evidence>
<dbReference type="GO" id="GO:0003677">
    <property type="term" value="F:DNA binding"/>
    <property type="evidence" value="ECO:0007669"/>
    <property type="project" value="InterPro"/>
</dbReference>
<evidence type="ECO:0000256" key="1">
    <source>
        <dbReference type="ARBA" id="ARBA00010343"/>
    </source>
</evidence>
<feature type="compositionally biased region" description="Gly residues" evidence="2">
    <location>
        <begin position="407"/>
        <end position="437"/>
    </location>
</feature>
<feature type="domain" description="Core Histone H2A/H2B/H3" evidence="3">
    <location>
        <begin position="460"/>
        <end position="545"/>
    </location>
</feature>
<dbReference type="InterPro" id="IPR009072">
    <property type="entry name" value="Histone-fold"/>
</dbReference>
<accession>A0A388L578</accession>
<sequence length="585" mass="64924">MHKSNVSTNMVGETFACTTEDLQEVISNVIFRDDADKQCVRSPATGVASNDTGQGPTLQMESEELLGVICLAANADVNNGEGTANGDTPICIVASNCVTKTEAGTKFVYDINWEPSKVQPGLIGGEHCFALKSGETWVPYCLPKLATWRYFTASIIFYRLERMNDGVAVRDLVKHTHVLLERLAEKREIRLNDFFYDREECSQQWVVFDSRGVGDGVFNDNDARRDTRWGWLPSTIPCEYGEIRMIVHDLMGNCWSTIHRNDDFISRYLEFEMLESFDVVTGEPTIPLENPVFSPIVEGKVFLGEDNICLRHVRGREVTYDGLFVDIWDPDRTTSDRLYAIDISGTVIPQSELNRHLSDTGTGYAVVDKSTPACGTMRSDGSRRMGQGTKRKATTRSENGGTTTVVGRGGGGNGRGGGVTMAGGRGRGRGRGQGGTTMDGETKRKIGGRQGALRRNRRPGQAAVAEMRRLQRSTNLCITYRPFVRLVREIVNKEEVATNPMRFGMLAIRALLEAAEAYLVHLMESTNEVAIHSKRVTILMKDMRLVDALQKPQGIHYDNEEELVLLRERAPAYFNVTLLSASALA</sequence>
<feature type="region of interest" description="Disordered" evidence="2">
    <location>
        <begin position="369"/>
        <end position="461"/>
    </location>
</feature>
<organism evidence="4 5">
    <name type="scientific">Chara braunii</name>
    <name type="common">Braun's stonewort</name>
    <dbReference type="NCBI Taxonomy" id="69332"/>
    <lineage>
        <taxon>Eukaryota</taxon>
        <taxon>Viridiplantae</taxon>
        <taxon>Streptophyta</taxon>
        <taxon>Charophyceae</taxon>
        <taxon>Charales</taxon>
        <taxon>Characeae</taxon>
        <taxon>Chara</taxon>
    </lineage>
</organism>
<evidence type="ECO:0000313" key="4">
    <source>
        <dbReference type="EMBL" id="GBG77455.1"/>
    </source>
</evidence>
<comment type="similarity">
    <text evidence="1">Belongs to the histone H3 family.</text>
</comment>
<dbReference type="STRING" id="69332.A0A388L578"/>
<dbReference type="SMART" id="SM00428">
    <property type="entry name" value="H3"/>
    <property type="match status" value="1"/>
</dbReference>
<evidence type="ECO:0000313" key="5">
    <source>
        <dbReference type="Proteomes" id="UP000265515"/>
    </source>
</evidence>
<dbReference type="GO" id="GO:0000786">
    <property type="term" value="C:nucleosome"/>
    <property type="evidence" value="ECO:0007669"/>
    <property type="project" value="InterPro"/>
</dbReference>
<reference evidence="4 5" key="1">
    <citation type="journal article" date="2018" name="Cell">
        <title>The Chara Genome: Secondary Complexity and Implications for Plant Terrestrialization.</title>
        <authorList>
            <person name="Nishiyama T."/>
            <person name="Sakayama H."/>
            <person name="Vries J.D."/>
            <person name="Buschmann H."/>
            <person name="Saint-Marcoux D."/>
            <person name="Ullrich K.K."/>
            <person name="Haas F.B."/>
            <person name="Vanderstraeten L."/>
            <person name="Becker D."/>
            <person name="Lang D."/>
            <person name="Vosolsobe S."/>
            <person name="Rombauts S."/>
            <person name="Wilhelmsson P.K.I."/>
            <person name="Janitza P."/>
            <person name="Kern R."/>
            <person name="Heyl A."/>
            <person name="Rumpler F."/>
            <person name="Villalobos L.I.A.C."/>
            <person name="Clay J.M."/>
            <person name="Skokan R."/>
            <person name="Toyoda A."/>
            <person name="Suzuki Y."/>
            <person name="Kagoshima H."/>
            <person name="Schijlen E."/>
            <person name="Tajeshwar N."/>
            <person name="Catarino B."/>
            <person name="Hetherington A.J."/>
            <person name="Saltykova A."/>
            <person name="Bonnot C."/>
            <person name="Breuninger H."/>
            <person name="Symeonidi A."/>
            <person name="Radhakrishnan G.V."/>
            <person name="Van Nieuwerburgh F."/>
            <person name="Deforce D."/>
            <person name="Chang C."/>
            <person name="Karol K.G."/>
            <person name="Hedrich R."/>
            <person name="Ulvskov P."/>
            <person name="Glockner G."/>
            <person name="Delwiche C.F."/>
            <person name="Petrasek J."/>
            <person name="Van de Peer Y."/>
            <person name="Friml J."/>
            <person name="Beilby M."/>
            <person name="Dolan L."/>
            <person name="Kohara Y."/>
            <person name="Sugano S."/>
            <person name="Fujiyama A."/>
            <person name="Delaux P.-M."/>
            <person name="Quint M."/>
            <person name="TheiBen G."/>
            <person name="Hagemann M."/>
            <person name="Harholt J."/>
            <person name="Dunand C."/>
            <person name="Zachgo S."/>
            <person name="Langdale J."/>
            <person name="Maumus F."/>
            <person name="Straeten D.V.D."/>
            <person name="Gould S.B."/>
            <person name="Rensing S.A."/>
        </authorList>
    </citation>
    <scope>NUCLEOTIDE SEQUENCE [LARGE SCALE GENOMIC DNA]</scope>
    <source>
        <strain evidence="4 5">S276</strain>
    </source>
</reference>
<name>A0A388L578_CHABU</name>
<dbReference type="Pfam" id="PF00125">
    <property type="entry name" value="Histone"/>
    <property type="match status" value="1"/>
</dbReference>
<dbReference type="CDD" id="cd22911">
    <property type="entry name" value="HFD_H3"/>
    <property type="match status" value="1"/>
</dbReference>
<comment type="caution">
    <text evidence="4">The sequence shown here is derived from an EMBL/GenBank/DDBJ whole genome shotgun (WGS) entry which is preliminary data.</text>
</comment>
<dbReference type="OrthoDB" id="420022at2759"/>
<dbReference type="PROSITE" id="PS00959">
    <property type="entry name" value="HISTONE_H3_2"/>
    <property type="match status" value="1"/>
</dbReference>
<dbReference type="GO" id="GO:0046982">
    <property type="term" value="F:protein heterodimerization activity"/>
    <property type="evidence" value="ECO:0007669"/>
    <property type="project" value="InterPro"/>
</dbReference>
<dbReference type="Gene3D" id="1.10.20.10">
    <property type="entry name" value="Histone, subunit A"/>
    <property type="match status" value="1"/>
</dbReference>
<dbReference type="SUPFAM" id="SSF47113">
    <property type="entry name" value="Histone-fold"/>
    <property type="match status" value="1"/>
</dbReference>
<protein>
    <recommendedName>
        <fullName evidence="3">Core Histone H2A/H2B/H3 domain-containing protein</fullName>
    </recommendedName>
</protein>
<dbReference type="InterPro" id="IPR007125">
    <property type="entry name" value="H2A/H2B/H3"/>
</dbReference>
<dbReference type="AlphaFoldDB" id="A0A388L578"/>
<dbReference type="GO" id="GO:0030527">
    <property type="term" value="F:structural constituent of chromatin"/>
    <property type="evidence" value="ECO:0007669"/>
    <property type="project" value="InterPro"/>
</dbReference>
<proteinExistence type="inferred from homology"/>